<dbReference type="GO" id="GO:0008270">
    <property type="term" value="F:zinc ion binding"/>
    <property type="evidence" value="ECO:0007669"/>
    <property type="project" value="UniProtKB-UniRule"/>
</dbReference>
<feature type="binding site" evidence="9">
    <location>
        <position position="122"/>
    </location>
    <ligand>
        <name>Zn(2+)</name>
        <dbReference type="ChEBI" id="CHEBI:29105"/>
        <note>catalytic</note>
    </ligand>
</feature>
<evidence type="ECO:0000313" key="10">
    <source>
        <dbReference type="EMBL" id="MBD1371168.1"/>
    </source>
</evidence>
<dbReference type="GO" id="GO:0006364">
    <property type="term" value="P:rRNA processing"/>
    <property type="evidence" value="ECO:0007669"/>
    <property type="project" value="UniProtKB-UniRule"/>
</dbReference>
<comment type="subcellular location">
    <subcellularLocation>
        <location evidence="9">Cytoplasm</location>
    </subcellularLocation>
</comment>
<keyword evidence="9" id="KW-0963">Cytoplasm</keyword>
<dbReference type="InterPro" id="IPR002036">
    <property type="entry name" value="YbeY"/>
</dbReference>
<evidence type="ECO:0000256" key="4">
    <source>
        <dbReference type="ARBA" id="ARBA00022722"/>
    </source>
</evidence>
<keyword evidence="3 9" id="KW-0698">rRNA processing</keyword>
<evidence type="ECO:0000256" key="7">
    <source>
        <dbReference type="ARBA" id="ARBA00022801"/>
    </source>
</evidence>
<evidence type="ECO:0000256" key="8">
    <source>
        <dbReference type="ARBA" id="ARBA00022833"/>
    </source>
</evidence>
<dbReference type="EC" id="3.1.-.-" evidence="9"/>
<evidence type="ECO:0000256" key="2">
    <source>
        <dbReference type="ARBA" id="ARBA00022517"/>
    </source>
</evidence>
<feature type="binding site" evidence="9">
    <location>
        <position position="126"/>
    </location>
    <ligand>
        <name>Zn(2+)</name>
        <dbReference type="ChEBI" id="CHEBI:29105"/>
        <note>catalytic</note>
    </ligand>
</feature>
<dbReference type="GO" id="GO:0004222">
    <property type="term" value="F:metalloendopeptidase activity"/>
    <property type="evidence" value="ECO:0007669"/>
    <property type="project" value="InterPro"/>
</dbReference>
<dbReference type="EMBL" id="JACXAH010000002">
    <property type="protein sequence ID" value="MBD1371168.1"/>
    <property type="molecule type" value="Genomic_DNA"/>
</dbReference>
<dbReference type="InterPro" id="IPR020549">
    <property type="entry name" value="YbeY_CS"/>
</dbReference>
<feature type="binding site" evidence="9">
    <location>
        <position position="132"/>
    </location>
    <ligand>
        <name>Zn(2+)</name>
        <dbReference type="ChEBI" id="CHEBI:29105"/>
        <note>catalytic</note>
    </ligand>
</feature>
<keyword evidence="4 9" id="KW-0540">Nuclease</keyword>
<dbReference type="Pfam" id="PF02130">
    <property type="entry name" value="YbeY"/>
    <property type="match status" value="1"/>
</dbReference>
<keyword evidence="6 9" id="KW-0255">Endonuclease</keyword>
<evidence type="ECO:0000256" key="9">
    <source>
        <dbReference type="HAMAP-Rule" id="MF_00009"/>
    </source>
</evidence>
<dbReference type="NCBIfam" id="TIGR00043">
    <property type="entry name" value="rRNA maturation RNase YbeY"/>
    <property type="match status" value="1"/>
</dbReference>
<dbReference type="GO" id="GO:0004521">
    <property type="term" value="F:RNA endonuclease activity"/>
    <property type="evidence" value="ECO:0007669"/>
    <property type="project" value="UniProtKB-UniRule"/>
</dbReference>
<keyword evidence="11" id="KW-1185">Reference proteome</keyword>
<evidence type="ECO:0000313" key="11">
    <source>
        <dbReference type="Proteomes" id="UP000661691"/>
    </source>
</evidence>
<evidence type="ECO:0000256" key="1">
    <source>
        <dbReference type="ARBA" id="ARBA00010875"/>
    </source>
</evidence>
<dbReference type="Proteomes" id="UP000661691">
    <property type="component" value="Unassembled WGS sequence"/>
</dbReference>
<dbReference type="PANTHER" id="PTHR46986:SF1">
    <property type="entry name" value="ENDORIBONUCLEASE YBEY, CHLOROPLASTIC"/>
    <property type="match status" value="1"/>
</dbReference>
<comment type="cofactor">
    <cofactor evidence="9">
        <name>Zn(2+)</name>
        <dbReference type="ChEBI" id="CHEBI:29105"/>
    </cofactor>
    <text evidence="9">Binds 1 zinc ion.</text>
</comment>
<accession>A0A926N7V8</accession>
<dbReference type="RefSeq" id="WP_191141397.1">
    <property type="nucleotide sequence ID" value="NZ_JACXAH010000002.1"/>
</dbReference>
<dbReference type="PROSITE" id="PS01306">
    <property type="entry name" value="UPF0054"/>
    <property type="match status" value="1"/>
</dbReference>
<dbReference type="InterPro" id="IPR023091">
    <property type="entry name" value="MetalPrtase_cat_dom_sf_prd"/>
</dbReference>
<evidence type="ECO:0000256" key="6">
    <source>
        <dbReference type="ARBA" id="ARBA00022759"/>
    </source>
</evidence>
<dbReference type="SUPFAM" id="SSF55486">
    <property type="entry name" value="Metalloproteases ('zincins'), catalytic domain"/>
    <property type="match status" value="1"/>
</dbReference>
<dbReference type="AlphaFoldDB" id="A0A926N7V8"/>
<organism evidence="10 11">
    <name type="scientific">Polycladospora coralii</name>
    <dbReference type="NCBI Taxonomy" id="2771432"/>
    <lineage>
        <taxon>Bacteria</taxon>
        <taxon>Bacillati</taxon>
        <taxon>Bacillota</taxon>
        <taxon>Bacilli</taxon>
        <taxon>Bacillales</taxon>
        <taxon>Thermoactinomycetaceae</taxon>
        <taxon>Polycladospora</taxon>
    </lineage>
</organism>
<gene>
    <name evidence="9 10" type="primary">ybeY</name>
    <name evidence="10" type="ORF">IC620_02185</name>
</gene>
<comment type="function">
    <text evidence="9">Single strand-specific metallo-endoribonuclease involved in late-stage 70S ribosome quality control and in maturation of the 3' terminus of the 16S rRNA.</text>
</comment>
<dbReference type="PANTHER" id="PTHR46986">
    <property type="entry name" value="ENDORIBONUCLEASE YBEY, CHLOROPLASTIC"/>
    <property type="match status" value="1"/>
</dbReference>
<comment type="similarity">
    <text evidence="1 9">Belongs to the endoribonuclease YbeY family.</text>
</comment>
<keyword evidence="2 9" id="KW-0690">Ribosome biogenesis</keyword>
<keyword evidence="5 9" id="KW-0479">Metal-binding</keyword>
<comment type="caution">
    <text evidence="10">The sequence shown here is derived from an EMBL/GenBank/DDBJ whole genome shotgun (WGS) entry which is preliminary data.</text>
</comment>
<proteinExistence type="inferred from homology"/>
<reference evidence="10" key="1">
    <citation type="submission" date="2020-09" db="EMBL/GenBank/DDBJ databases">
        <title>A novel bacterium of genus Hazenella, isolated from South China Sea.</title>
        <authorList>
            <person name="Huang H."/>
            <person name="Mo K."/>
            <person name="Hu Y."/>
        </authorList>
    </citation>
    <scope>NUCLEOTIDE SEQUENCE</scope>
    <source>
        <strain evidence="10">IB182357</strain>
    </source>
</reference>
<evidence type="ECO:0000256" key="3">
    <source>
        <dbReference type="ARBA" id="ARBA00022552"/>
    </source>
</evidence>
<dbReference type="GO" id="GO:0005737">
    <property type="term" value="C:cytoplasm"/>
    <property type="evidence" value="ECO:0007669"/>
    <property type="project" value="UniProtKB-SubCell"/>
</dbReference>
<evidence type="ECO:0000256" key="5">
    <source>
        <dbReference type="ARBA" id="ARBA00022723"/>
    </source>
</evidence>
<sequence>MALQIAMEYETEWNENERDAIDWMKKALAQAAVTEQLPPSEVVVTLVDNERIQQLNREYRNIDRPTDVLSFPLWEPNEDWVLNEEEERVPLGDIIISIDKAREQAEAYRHSFNRELGFLAVHGFLHLLGYDHETEEEEHEMIRKQEEILNHIQLSR</sequence>
<keyword evidence="7 9" id="KW-0378">Hydrolase</keyword>
<name>A0A926N7V8_9BACL</name>
<dbReference type="HAMAP" id="MF_00009">
    <property type="entry name" value="Endoribonucl_YbeY"/>
    <property type="match status" value="1"/>
</dbReference>
<keyword evidence="8 9" id="KW-0862">Zinc</keyword>
<dbReference type="Gene3D" id="3.40.390.30">
    <property type="entry name" value="Metalloproteases ('zincins'), catalytic domain"/>
    <property type="match status" value="1"/>
</dbReference>
<protein>
    <recommendedName>
        <fullName evidence="9">Endoribonuclease YbeY</fullName>
        <ecNumber evidence="9">3.1.-.-</ecNumber>
    </recommendedName>
</protein>